<comment type="caution">
    <text evidence="1">The sequence shown here is derived from an EMBL/GenBank/DDBJ whole genome shotgun (WGS) entry which is preliminary data.</text>
</comment>
<name>A0ABN7VX81_GIGMA</name>
<evidence type="ECO:0000313" key="2">
    <source>
        <dbReference type="Proteomes" id="UP000789901"/>
    </source>
</evidence>
<organism evidence="1 2">
    <name type="scientific">Gigaspora margarita</name>
    <dbReference type="NCBI Taxonomy" id="4874"/>
    <lineage>
        <taxon>Eukaryota</taxon>
        <taxon>Fungi</taxon>
        <taxon>Fungi incertae sedis</taxon>
        <taxon>Mucoromycota</taxon>
        <taxon>Glomeromycotina</taxon>
        <taxon>Glomeromycetes</taxon>
        <taxon>Diversisporales</taxon>
        <taxon>Gigasporaceae</taxon>
        <taxon>Gigaspora</taxon>
    </lineage>
</organism>
<evidence type="ECO:0000313" key="1">
    <source>
        <dbReference type="EMBL" id="CAG8804044.1"/>
    </source>
</evidence>
<protein>
    <submittedName>
        <fullName evidence="1">44709_t:CDS:1</fullName>
    </submittedName>
</protein>
<keyword evidence="2" id="KW-1185">Reference proteome</keyword>
<gene>
    <name evidence="1" type="ORF">GMARGA_LOCUS23771</name>
</gene>
<dbReference type="Proteomes" id="UP000789901">
    <property type="component" value="Unassembled WGS sequence"/>
</dbReference>
<reference evidence="1 2" key="1">
    <citation type="submission" date="2021-06" db="EMBL/GenBank/DDBJ databases">
        <authorList>
            <person name="Kallberg Y."/>
            <person name="Tangrot J."/>
            <person name="Rosling A."/>
        </authorList>
    </citation>
    <scope>NUCLEOTIDE SEQUENCE [LARGE SCALE GENOMIC DNA]</scope>
    <source>
        <strain evidence="1 2">120-4 pot B 10/14</strain>
    </source>
</reference>
<sequence length="115" mass="13829">MFVNQLIKSQLVIIKDLKKLHGEKDQEKTKKRKHDNINIEENNITELLVSNTRAKQRRNLTISEKKILRKLKKQYNNFLEREAAQAINEICALSNSKPEEWNIERIKKIWNDKRY</sequence>
<proteinExistence type="predicted"/>
<accession>A0ABN7VX81</accession>
<feature type="non-terminal residue" evidence="1">
    <location>
        <position position="115"/>
    </location>
</feature>
<dbReference type="EMBL" id="CAJVQB010024382">
    <property type="protein sequence ID" value="CAG8804044.1"/>
    <property type="molecule type" value="Genomic_DNA"/>
</dbReference>